<dbReference type="Proteomes" id="UP000241614">
    <property type="component" value="Unassembled WGS sequence"/>
</dbReference>
<sequence length="149" mass="17047">MTGKDKVFFFWGGMDILAIILYCVNSVRMGRIPVISDTQSFIDLWYAHNAVVPGIFVMVLFILDLGLLLSFVVSAILFFKRKHWAVKFALFQEVFRLISFRCSVSLFPLLVGVTGISNVWVNLILFIISETLKLYSLKYYKYVQKGVSA</sequence>
<feature type="transmembrane region" description="Helical" evidence="1">
    <location>
        <begin position="7"/>
        <end position="30"/>
    </location>
</feature>
<protein>
    <submittedName>
        <fullName evidence="2">Uncharacterized protein</fullName>
    </submittedName>
</protein>
<feature type="transmembrane region" description="Helical" evidence="1">
    <location>
        <begin position="50"/>
        <end position="79"/>
    </location>
</feature>
<organism evidence="2 3">
    <name type="scientific">Enterobacter cloacae</name>
    <dbReference type="NCBI Taxonomy" id="550"/>
    <lineage>
        <taxon>Bacteria</taxon>
        <taxon>Pseudomonadati</taxon>
        <taxon>Pseudomonadota</taxon>
        <taxon>Gammaproteobacteria</taxon>
        <taxon>Enterobacterales</taxon>
        <taxon>Enterobacteriaceae</taxon>
        <taxon>Enterobacter</taxon>
        <taxon>Enterobacter cloacae complex</taxon>
    </lineage>
</organism>
<feature type="transmembrane region" description="Helical" evidence="1">
    <location>
        <begin position="100"/>
        <end position="128"/>
    </location>
</feature>
<evidence type="ECO:0000313" key="3">
    <source>
        <dbReference type="Proteomes" id="UP000241614"/>
    </source>
</evidence>
<dbReference type="OrthoDB" id="6922075at2"/>
<accession>A0A2T4Y423</accession>
<keyword evidence="1" id="KW-1133">Transmembrane helix</keyword>
<dbReference type="AlphaFoldDB" id="A0A2T4Y423"/>
<comment type="caution">
    <text evidence="2">The sequence shown here is derived from an EMBL/GenBank/DDBJ whole genome shotgun (WGS) entry which is preliminary data.</text>
</comment>
<evidence type="ECO:0000313" key="2">
    <source>
        <dbReference type="EMBL" id="PTM36951.1"/>
    </source>
</evidence>
<evidence type="ECO:0000256" key="1">
    <source>
        <dbReference type="SAM" id="Phobius"/>
    </source>
</evidence>
<dbReference type="EMBL" id="PZPP01000008">
    <property type="protein sequence ID" value="PTM36951.1"/>
    <property type="molecule type" value="Genomic_DNA"/>
</dbReference>
<proteinExistence type="predicted"/>
<keyword evidence="1" id="KW-0812">Transmembrane</keyword>
<gene>
    <name evidence="2" type="ORF">DA103_05750</name>
</gene>
<keyword evidence="1" id="KW-0472">Membrane</keyword>
<reference evidence="2 3" key="1">
    <citation type="submission" date="2018-04" db="EMBL/GenBank/DDBJ databases">
        <title>Genome sequencing reveals highly heavy metal resistance and biotechnology application of the novel Enterobacter cloacae amazonensis isolated from wastewater river in Manaus - Amazonas.</title>
        <authorList>
            <person name="Astolfi M.C.T."/>
            <person name="Carvalho E.B.D.S."/>
            <person name="Lacerda L.B."/>
            <person name="Pinto M.V."/>
            <person name="Nogueira V.B."/>
            <person name="Barros A.M."/>
            <person name="Astolfi-Filho S."/>
        </authorList>
    </citation>
    <scope>NUCLEOTIDE SEQUENCE [LARGE SCALE GENOMIC DNA]</scope>
    <source>
        <strain evidence="3">amazonensis</strain>
    </source>
</reference>
<name>A0A2T4Y423_ENTCL</name>